<sequence length="350" mass="41232">MKKNTPEISNKEKFVTYFDVLNIIACLAVLILHHNGIVWQFSKSWSWRISLLVECAFYWAVPIFLMLSGATLMNYREKYSTRTFFKKRFIRTVIPWLCWSIIILIWKVSTGQITLESYNMLYIMNLILGNKVENVYWFFMTLFGIYLCMPVLANLVKNRKVLWYIVGTAFIMYSCFPVINQIIGINMSITIPVASGLIIFPVLGYLLATMELRRKTRFWLYASAIMATMFRYIYTYIWSYRTETTDVSIKGYEKFYSVLLAAAVFVLIKNIKWDSILKQKGKRVLHVLASYSFGIYLIHMIVIYYELRLFNKTTSMWSWRTIFVPMTYGIALCIVWALNKIPVIKKIIGR</sequence>
<dbReference type="GO" id="GO:0005886">
    <property type="term" value="C:plasma membrane"/>
    <property type="evidence" value="ECO:0007669"/>
    <property type="project" value="UniProtKB-SubCell"/>
</dbReference>
<dbReference type="AlphaFoldDB" id="A0A414EMV6"/>
<evidence type="ECO:0000313" key="7">
    <source>
        <dbReference type="EMBL" id="RHE42080.1"/>
    </source>
</evidence>
<dbReference type="Pfam" id="PF01757">
    <property type="entry name" value="Acyl_transf_3"/>
    <property type="match status" value="1"/>
</dbReference>
<keyword evidence="7" id="KW-0012">Acyltransferase</keyword>
<evidence type="ECO:0000256" key="2">
    <source>
        <dbReference type="ARBA" id="ARBA00007400"/>
    </source>
</evidence>
<keyword evidence="6" id="KW-0472">Membrane</keyword>
<dbReference type="InterPro" id="IPR002656">
    <property type="entry name" value="Acyl_transf_3_dom"/>
</dbReference>
<comment type="similarity">
    <text evidence="2">Belongs to the acyltransferase 3 family.</text>
</comment>
<evidence type="ECO:0000256" key="4">
    <source>
        <dbReference type="ARBA" id="ARBA00022692"/>
    </source>
</evidence>
<keyword evidence="7" id="KW-0808">Transferase</keyword>
<name>A0A414EMV6_9FIRM</name>
<comment type="caution">
    <text evidence="7">The sequence shown here is derived from an EMBL/GenBank/DDBJ whole genome shotgun (WGS) entry which is preliminary data.</text>
</comment>
<gene>
    <name evidence="7" type="ORF">DW740_01915</name>
</gene>
<dbReference type="PANTHER" id="PTHR40074">
    <property type="entry name" value="O-ACETYLTRANSFERASE WECH"/>
    <property type="match status" value="1"/>
</dbReference>
<keyword evidence="4" id="KW-0812">Transmembrane</keyword>
<dbReference type="RefSeq" id="WP_118039563.1">
    <property type="nucleotide sequence ID" value="NZ_CABJFK010000001.1"/>
</dbReference>
<dbReference type="GO" id="GO:0009246">
    <property type="term" value="P:enterobacterial common antigen biosynthetic process"/>
    <property type="evidence" value="ECO:0007669"/>
    <property type="project" value="TreeGrafter"/>
</dbReference>
<dbReference type="EMBL" id="QSKF01000001">
    <property type="protein sequence ID" value="RHE42080.1"/>
    <property type="molecule type" value="Genomic_DNA"/>
</dbReference>
<comment type="subcellular location">
    <subcellularLocation>
        <location evidence="1">Cell membrane</location>
        <topology evidence="1">Multi-pass membrane protein</topology>
    </subcellularLocation>
</comment>
<reference evidence="7 8" key="1">
    <citation type="submission" date="2018-08" db="EMBL/GenBank/DDBJ databases">
        <title>A genome reference for cultivated species of the human gut microbiota.</title>
        <authorList>
            <person name="Zou Y."/>
            <person name="Xue W."/>
            <person name="Luo G."/>
        </authorList>
    </citation>
    <scope>NUCLEOTIDE SEQUENCE [LARGE SCALE GENOMIC DNA]</scope>
    <source>
        <strain evidence="7 8">AM28-23</strain>
    </source>
</reference>
<protein>
    <submittedName>
        <fullName evidence="7">Acyltransferase</fullName>
    </submittedName>
</protein>
<proteinExistence type="inferred from homology"/>
<evidence type="ECO:0000256" key="5">
    <source>
        <dbReference type="ARBA" id="ARBA00022989"/>
    </source>
</evidence>
<evidence type="ECO:0000256" key="1">
    <source>
        <dbReference type="ARBA" id="ARBA00004651"/>
    </source>
</evidence>
<evidence type="ECO:0000256" key="3">
    <source>
        <dbReference type="ARBA" id="ARBA00022475"/>
    </source>
</evidence>
<dbReference type="PANTHER" id="PTHR40074:SF2">
    <property type="entry name" value="O-ACETYLTRANSFERASE WECH"/>
    <property type="match status" value="1"/>
</dbReference>
<keyword evidence="5" id="KW-1133">Transmembrane helix</keyword>
<accession>A0A414EMV6</accession>
<keyword evidence="3" id="KW-1003">Cell membrane</keyword>
<evidence type="ECO:0000256" key="6">
    <source>
        <dbReference type="ARBA" id="ARBA00023136"/>
    </source>
</evidence>
<organism evidence="7 8">
    <name type="scientific">Blautia obeum</name>
    <dbReference type="NCBI Taxonomy" id="40520"/>
    <lineage>
        <taxon>Bacteria</taxon>
        <taxon>Bacillati</taxon>
        <taxon>Bacillota</taxon>
        <taxon>Clostridia</taxon>
        <taxon>Lachnospirales</taxon>
        <taxon>Lachnospiraceae</taxon>
        <taxon>Blautia</taxon>
    </lineage>
</organism>
<dbReference type="Proteomes" id="UP000283745">
    <property type="component" value="Unassembled WGS sequence"/>
</dbReference>
<evidence type="ECO:0000313" key="8">
    <source>
        <dbReference type="Proteomes" id="UP000283745"/>
    </source>
</evidence>
<dbReference type="GO" id="GO:0016413">
    <property type="term" value="F:O-acetyltransferase activity"/>
    <property type="evidence" value="ECO:0007669"/>
    <property type="project" value="TreeGrafter"/>
</dbReference>